<reference evidence="1 2" key="1">
    <citation type="submission" date="2024-07" db="EMBL/GenBank/DDBJ databases">
        <authorList>
            <person name="Akdeniz Z."/>
        </authorList>
    </citation>
    <scope>NUCLEOTIDE SEQUENCE [LARGE SCALE GENOMIC DNA]</scope>
</reference>
<name>A0ABP1H9D8_9EUKA</name>
<proteinExistence type="predicted"/>
<keyword evidence="2" id="KW-1185">Reference proteome</keyword>
<accession>A0ABP1H9D8</accession>
<protein>
    <submittedName>
        <fullName evidence="1">Uncharacterized protein</fullName>
    </submittedName>
</protein>
<evidence type="ECO:0000313" key="2">
    <source>
        <dbReference type="Proteomes" id="UP001642409"/>
    </source>
</evidence>
<sequence length="478" mass="51962">MGCGGLQSYEEESIQKEPIVEVKVQKPLTPTTQQSVNKKTIPKPKTKQIPPPVLQFDRFFTKKMIQFKGGYFVAPKRNELLQKTQILVSAPTFNQVKISAKAAGKVGLIAVRPGPEFPLSMITDVLQSSQIADNYTEMIVDTPAPSGFVVYIISEGQPCDVEIDGLGKAVLELAYGDLKYEPPVGQLIGQKKAKLSARPTKLTSVRFVSTFKLQMHGGFIAKNEQEEEIDDNQFIVQTSSGTEVKISAKCNGKVGLMILRKGSQFPLQVSTDILAYGEPVADSVETIVKSPGPEGFIVYLMSNSQLCDVNVDGMGRLLACVSYGDDHIPTRRESSISNSSRSSALKKVQYTAPVKQHTFINNFNMKFKGGAEIDQEPGTDIFEQHQLLICAPTGNKVKIGITGIGKVGIMAMQRDSFPLSKTTGIITKCDPQADKTEIVVESPGPTGFICYFVGNGKIEATVNGMGAMILEIAHAETM</sequence>
<comment type="caution">
    <text evidence="1">The sequence shown here is derived from an EMBL/GenBank/DDBJ whole genome shotgun (WGS) entry which is preliminary data.</text>
</comment>
<evidence type="ECO:0000313" key="1">
    <source>
        <dbReference type="EMBL" id="CAL5987101.1"/>
    </source>
</evidence>
<gene>
    <name evidence="1" type="ORF">HINF_LOCUS9724</name>
</gene>
<dbReference type="EMBL" id="CAXDID020000021">
    <property type="protein sequence ID" value="CAL5987101.1"/>
    <property type="molecule type" value="Genomic_DNA"/>
</dbReference>
<organism evidence="1 2">
    <name type="scientific">Hexamita inflata</name>
    <dbReference type="NCBI Taxonomy" id="28002"/>
    <lineage>
        <taxon>Eukaryota</taxon>
        <taxon>Metamonada</taxon>
        <taxon>Diplomonadida</taxon>
        <taxon>Hexamitidae</taxon>
        <taxon>Hexamitinae</taxon>
        <taxon>Hexamita</taxon>
    </lineage>
</organism>
<dbReference type="Proteomes" id="UP001642409">
    <property type="component" value="Unassembled WGS sequence"/>
</dbReference>